<dbReference type="InterPro" id="IPR036188">
    <property type="entry name" value="FAD/NAD-bd_sf"/>
</dbReference>
<dbReference type="Pfam" id="PF00743">
    <property type="entry name" value="FMO-like"/>
    <property type="match status" value="2"/>
</dbReference>
<protein>
    <submittedName>
        <fullName evidence="6">Uncharacterized protein</fullName>
    </submittedName>
</protein>
<keyword evidence="3" id="KW-0274">FAD</keyword>
<dbReference type="InterPro" id="IPR000960">
    <property type="entry name" value="Flavin_mOase"/>
</dbReference>
<keyword evidence="2" id="KW-0285">Flavoprotein</keyword>
<dbReference type="STRING" id="113226.A0A139IW32"/>
<dbReference type="PANTHER" id="PTHR23023">
    <property type="entry name" value="DIMETHYLANILINE MONOOXYGENASE"/>
    <property type="match status" value="1"/>
</dbReference>
<dbReference type="PIRSF" id="PIRSF000332">
    <property type="entry name" value="FMO"/>
    <property type="match status" value="1"/>
</dbReference>
<dbReference type="GO" id="GO:0004499">
    <property type="term" value="F:N,N-dimethylaniline monooxygenase activity"/>
    <property type="evidence" value="ECO:0007669"/>
    <property type="project" value="InterPro"/>
</dbReference>
<accession>A0A139IW32</accession>
<keyword evidence="5" id="KW-0560">Oxidoreductase</keyword>
<evidence type="ECO:0000256" key="1">
    <source>
        <dbReference type="ARBA" id="ARBA00009183"/>
    </source>
</evidence>
<keyword evidence="4" id="KW-0521">NADP</keyword>
<dbReference type="Gene3D" id="3.50.50.60">
    <property type="entry name" value="FAD/NAD(P)-binding domain"/>
    <property type="match status" value="3"/>
</dbReference>
<gene>
    <name evidence="6" type="ORF">AC579_3553</name>
</gene>
<dbReference type="InterPro" id="IPR020946">
    <property type="entry name" value="Flavin_mOase-like"/>
</dbReference>
<dbReference type="GO" id="GO:0050660">
    <property type="term" value="F:flavin adenine dinucleotide binding"/>
    <property type="evidence" value="ECO:0007669"/>
    <property type="project" value="InterPro"/>
</dbReference>
<dbReference type="SUPFAM" id="SSF51905">
    <property type="entry name" value="FAD/NAD(P)-binding domain"/>
    <property type="match status" value="2"/>
</dbReference>
<evidence type="ECO:0000313" key="6">
    <source>
        <dbReference type="EMBL" id="KXT18870.1"/>
    </source>
</evidence>
<dbReference type="GO" id="GO:0050661">
    <property type="term" value="F:NADP binding"/>
    <property type="evidence" value="ECO:0007669"/>
    <property type="project" value="InterPro"/>
</dbReference>
<evidence type="ECO:0000256" key="2">
    <source>
        <dbReference type="ARBA" id="ARBA00022630"/>
    </source>
</evidence>
<dbReference type="InterPro" id="IPR050346">
    <property type="entry name" value="FMO-like"/>
</dbReference>
<dbReference type="EMBL" id="LFZO01000002">
    <property type="protein sequence ID" value="KXT18870.1"/>
    <property type="molecule type" value="Genomic_DNA"/>
</dbReference>
<keyword evidence="7" id="KW-1185">Reference proteome</keyword>
<reference evidence="6 7" key="1">
    <citation type="submission" date="2015-07" db="EMBL/GenBank/DDBJ databases">
        <title>Comparative genomics of the Sigatoka disease complex on banana suggests a link between parallel evolutionary changes in Pseudocercospora fijiensis and Pseudocercospora eumusae and increased virulence on the banana host.</title>
        <authorList>
            <person name="Chang T.-C."/>
            <person name="Salvucci A."/>
            <person name="Crous P.W."/>
            <person name="Stergiopoulos I."/>
        </authorList>
    </citation>
    <scope>NUCLEOTIDE SEQUENCE [LARGE SCALE GENOMIC DNA]</scope>
    <source>
        <strain evidence="6 7">CBS 116634</strain>
    </source>
</reference>
<comment type="similarity">
    <text evidence="1">Belongs to the FMO family.</text>
</comment>
<dbReference type="Proteomes" id="UP000073492">
    <property type="component" value="Unassembled WGS sequence"/>
</dbReference>
<name>A0A139IW32_9PEZI</name>
<proteinExistence type="inferred from homology"/>
<evidence type="ECO:0000313" key="7">
    <source>
        <dbReference type="Proteomes" id="UP000073492"/>
    </source>
</evidence>
<dbReference type="OrthoDB" id="66881at2759"/>
<dbReference type="PRINTS" id="PR00370">
    <property type="entry name" value="FMOXYGENASE"/>
</dbReference>
<dbReference type="AlphaFoldDB" id="A0A139IW32"/>
<evidence type="ECO:0000256" key="4">
    <source>
        <dbReference type="ARBA" id="ARBA00022857"/>
    </source>
</evidence>
<organism evidence="6 7">
    <name type="scientific">Pseudocercospora musae</name>
    <dbReference type="NCBI Taxonomy" id="113226"/>
    <lineage>
        <taxon>Eukaryota</taxon>
        <taxon>Fungi</taxon>
        <taxon>Dikarya</taxon>
        <taxon>Ascomycota</taxon>
        <taxon>Pezizomycotina</taxon>
        <taxon>Dothideomycetes</taxon>
        <taxon>Dothideomycetidae</taxon>
        <taxon>Mycosphaerellales</taxon>
        <taxon>Mycosphaerellaceae</taxon>
        <taxon>Pseudocercospora</taxon>
    </lineage>
</organism>
<evidence type="ECO:0000256" key="3">
    <source>
        <dbReference type="ARBA" id="ARBA00022827"/>
    </source>
</evidence>
<comment type="caution">
    <text evidence="6">The sequence shown here is derived from an EMBL/GenBank/DDBJ whole genome shotgun (WGS) entry which is preliminary data.</text>
</comment>
<sequence length="388" mass="43347">MELSCQQWKPGTEEFVPHYVLGDYIQDTAKEHGLLELISFNTRVDQVRKDGDKWRLAVSKLSKNSAELYSDVQHYDAVVIASGHYHAPNVPDLPGLAEWKEKFPGRIQHSKSYRRPDEFRDQNVLIIGAGVSSMDIARDLGPHAKAVFQSSRGGPYDLPSHLLPENGARVGGIDKFGAVSPDLASDGSIRGVIDVQSGQKLCGMHRIIMATGYHVSLPFMRQYHADGVPPEDADECVLVTNGQVTHNLHKDIFYIQDPTLAFIGVPYHVATFSLFEFQAMALAQVFAGRVPLPATRTMRNEYKQRKFRKGAGRTLHSLKDRGAEMEYVKELVEMVNAANREAQGLMTGHSSKWLEAYGRRSKGQQALFSQVREPALNERVLFQVSGCR</sequence>
<evidence type="ECO:0000256" key="5">
    <source>
        <dbReference type="ARBA" id="ARBA00023002"/>
    </source>
</evidence>